<accession>A0A0F8WK51</accession>
<proteinExistence type="predicted"/>
<sequence>EKTGIPLNKSLQEDIIIMRKELGLDKYKFPFT</sequence>
<dbReference type="EMBL" id="LAZR01064578">
    <property type="protein sequence ID" value="KKK57257.1"/>
    <property type="molecule type" value="Genomic_DNA"/>
</dbReference>
<name>A0A0F8WK51_9ZZZZ</name>
<dbReference type="AlphaFoldDB" id="A0A0F8WK51"/>
<protein>
    <submittedName>
        <fullName evidence="1">Uncharacterized protein</fullName>
    </submittedName>
</protein>
<reference evidence="1" key="1">
    <citation type="journal article" date="2015" name="Nature">
        <title>Complex archaea that bridge the gap between prokaryotes and eukaryotes.</title>
        <authorList>
            <person name="Spang A."/>
            <person name="Saw J.H."/>
            <person name="Jorgensen S.L."/>
            <person name="Zaremba-Niedzwiedzka K."/>
            <person name="Martijn J."/>
            <person name="Lind A.E."/>
            <person name="van Eijk R."/>
            <person name="Schleper C."/>
            <person name="Guy L."/>
            <person name="Ettema T.J."/>
        </authorList>
    </citation>
    <scope>NUCLEOTIDE SEQUENCE</scope>
</reference>
<comment type="caution">
    <text evidence="1">The sequence shown here is derived from an EMBL/GenBank/DDBJ whole genome shotgun (WGS) entry which is preliminary data.</text>
</comment>
<gene>
    <name evidence="1" type="ORF">LCGC14_3056270</name>
</gene>
<organism evidence="1">
    <name type="scientific">marine sediment metagenome</name>
    <dbReference type="NCBI Taxonomy" id="412755"/>
    <lineage>
        <taxon>unclassified sequences</taxon>
        <taxon>metagenomes</taxon>
        <taxon>ecological metagenomes</taxon>
    </lineage>
</organism>
<feature type="non-terminal residue" evidence="1">
    <location>
        <position position="1"/>
    </location>
</feature>
<evidence type="ECO:0000313" key="1">
    <source>
        <dbReference type="EMBL" id="KKK57257.1"/>
    </source>
</evidence>